<comment type="caution">
    <text evidence="1">The sequence shown here is derived from an EMBL/GenBank/DDBJ whole genome shotgun (WGS) entry which is preliminary data.</text>
</comment>
<dbReference type="EMBL" id="AZBU02000010">
    <property type="protein sequence ID" value="TKR63577.1"/>
    <property type="molecule type" value="Genomic_DNA"/>
</dbReference>
<name>A0A4U5M474_STECR</name>
<reference evidence="1 2" key="2">
    <citation type="journal article" date="2019" name="G3 (Bethesda)">
        <title>Hybrid Assembly of the Genome of the Entomopathogenic Nematode Steinernema carpocapsae Identifies the X-Chromosome.</title>
        <authorList>
            <person name="Serra L."/>
            <person name="Macchietto M."/>
            <person name="Macias-Munoz A."/>
            <person name="McGill C.J."/>
            <person name="Rodriguez I.M."/>
            <person name="Rodriguez B."/>
            <person name="Murad R."/>
            <person name="Mortazavi A."/>
        </authorList>
    </citation>
    <scope>NUCLEOTIDE SEQUENCE [LARGE SCALE GENOMIC DNA]</scope>
    <source>
        <strain evidence="1 2">ALL</strain>
    </source>
</reference>
<sequence>MISLIVPSAPVFCARRRITAQRAPYVDHGHRLWSALEYFVSAWRRGKFARAEIMHFYENGALAQVPIEEDKGIISALTNALLCCCDVVGGVGTQRRCRNGAKKRLSKWYAVAKTDGLGEAVTVVDRWRRQWIWKL</sequence>
<proteinExistence type="predicted"/>
<protein>
    <submittedName>
        <fullName evidence="1">Uncharacterized protein</fullName>
    </submittedName>
</protein>
<dbReference type="AlphaFoldDB" id="A0A4U5M474"/>
<reference evidence="1 2" key="1">
    <citation type="journal article" date="2015" name="Genome Biol.">
        <title>Comparative genomics of Steinernema reveals deeply conserved gene regulatory networks.</title>
        <authorList>
            <person name="Dillman A.R."/>
            <person name="Macchietto M."/>
            <person name="Porter C.F."/>
            <person name="Rogers A."/>
            <person name="Williams B."/>
            <person name="Antoshechkin I."/>
            <person name="Lee M.M."/>
            <person name="Goodwin Z."/>
            <person name="Lu X."/>
            <person name="Lewis E.E."/>
            <person name="Goodrich-Blair H."/>
            <person name="Stock S.P."/>
            <person name="Adams B.J."/>
            <person name="Sternberg P.W."/>
            <person name="Mortazavi A."/>
        </authorList>
    </citation>
    <scope>NUCLEOTIDE SEQUENCE [LARGE SCALE GENOMIC DNA]</scope>
    <source>
        <strain evidence="1 2">ALL</strain>
    </source>
</reference>
<gene>
    <name evidence="1" type="ORF">L596_027389</name>
</gene>
<dbReference type="Proteomes" id="UP000298663">
    <property type="component" value="Unassembled WGS sequence"/>
</dbReference>
<evidence type="ECO:0000313" key="1">
    <source>
        <dbReference type="EMBL" id="TKR63577.1"/>
    </source>
</evidence>
<evidence type="ECO:0000313" key="2">
    <source>
        <dbReference type="Proteomes" id="UP000298663"/>
    </source>
</evidence>
<keyword evidence="2" id="KW-1185">Reference proteome</keyword>
<accession>A0A4U5M474</accession>
<organism evidence="1 2">
    <name type="scientific">Steinernema carpocapsae</name>
    <name type="common">Entomopathogenic nematode</name>
    <dbReference type="NCBI Taxonomy" id="34508"/>
    <lineage>
        <taxon>Eukaryota</taxon>
        <taxon>Metazoa</taxon>
        <taxon>Ecdysozoa</taxon>
        <taxon>Nematoda</taxon>
        <taxon>Chromadorea</taxon>
        <taxon>Rhabditida</taxon>
        <taxon>Tylenchina</taxon>
        <taxon>Panagrolaimomorpha</taxon>
        <taxon>Strongyloidoidea</taxon>
        <taxon>Steinernematidae</taxon>
        <taxon>Steinernema</taxon>
    </lineage>
</organism>